<dbReference type="EMBL" id="CP042425">
    <property type="protein sequence ID" value="QEL15127.1"/>
    <property type="molecule type" value="Genomic_DNA"/>
</dbReference>
<reference evidence="2" key="1">
    <citation type="submission" date="2019-08" db="EMBL/GenBank/DDBJ databases">
        <title>Limnoglobus roseus gen. nov., sp. nov., a novel freshwater planctomycete with a giant genome from the family Gemmataceae.</title>
        <authorList>
            <person name="Kulichevskaya I.S."/>
            <person name="Naumoff D.G."/>
            <person name="Miroshnikov K."/>
            <person name="Ivanova A."/>
            <person name="Philippov D.A."/>
            <person name="Hakobyan A."/>
            <person name="Rijpstra I.C."/>
            <person name="Sinninghe Damste J.S."/>
            <person name="Liesack W."/>
            <person name="Dedysh S.N."/>
        </authorList>
    </citation>
    <scope>NUCLEOTIDE SEQUENCE [LARGE SCALE GENOMIC DNA]</scope>
    <source>
        <strain evidence="2">PX52</strain>
    </source>
</reference>
<gene>
    <name evidence="1" type="ORF">PX52LOC_02036</name>
</gene>
<dbReference type="Proteomes" id="UP000324974">
    <property type="component" value="Chromosome"/>
</dbReference>
<accession>A0A5C1AA92</accession>
<protein>
    <submittedName>
        <fullName evidence="1">Uncharacterized protein</fullName>
    </submittedName>
</protein>
<evidence type="ECO:0000313" key="2">
    <source>
        <dbReference type="Proteomes" id="UP000324974"/>
    </source>
</evidence>
<dbReference type="AlphaFoldDB" id="A0A5C1AA92"/>
<organism evidence="1 2">
    <name type="scientific">Limnoglobus roseus</name>
    <dbReference type="NCBI Taxonomy" id="2598579"/>
    <lineage>
        <taxon>Bacteria</taxon>
        <taxon>Pseudomonadati</taxon>
        <taxon>Planctomycetota</taxon>
        <taxon>Planctomycetia</taxon>
        <taxon>Gemmatales</taxon>
        <taxon>Gemmataceae</taxon>
        <taxon>Limnoglobus</taxon>
    </lineage>
</organism>
<dbReference type="KEGG" id="lrs:PX52LOC_02036"/>
<sequence length="105" mass="11661">MRFYGTGGKFIYASVFFVPITELGLRDSADGDQLSVLVSSVVGSSRTQADNRWRHPQRIIKLLRSFIVSGESVARCRSGQPVLSVQVEQPMPEDRILGQINDHGK</sequence>
<keyword evidence="2" id="KW-1185">Reference proteome</keyword>
<name>A0A5C1AA92_9BACT</name>
<proteinExistence type="predicted"/>
<evidence type="ECO:0000313" key="1">
    <source>
        <dbReference type="EMBL" id="QEL15127.1"/>
    </source>
</evidence>